<evidence type="ECO:0000313" key="3">
    <source>
        <dbReference type="EMBL" id="PZQ95044.1"/>
    </source>
</evidence>
<sequence length="1272" mass="140300">MGKAKNQTVGYKYYMGIHMGMGRGPVDELCEIKVGDRQAWQGSLTGNARINISKPDLFGGTKGEGGIDGTFDLMMGGASQVKASKLAAMLSGDQPEFRGIVTAFFDGMICAMNPYPKKWAFRVRRVLQGWDGAVWYPEKAKISLTGRYADGGSREVIAMNPVHIIYEALTNRGWGLGRDRSLFLDAAWKAAADKVYEEKFGLCIRWGRQDTLMSFVQTVIDHIGCAVYVDKFTGKFTIKMIRDDYDADSLPVFDTDSGLLQITEATNASPFNLVNEIIVTGFNPVTNETFQVRQHNLALIQTQGAINSDTRDYPGLPTPELALRIAQRDLKAASTNIRRFTIVCDRRAWHTQPGDVIKIRDPQSRGIETVILRIGNVEESGQTDGAIKLTGVQDVFGADLNTFADVQPPGHFEPPAEPDIARTLVYEAPYAELVRFIPEGEFNTIKAMEGYIRAHAEKPTPICMAFDLAVRPQGQADFVVNGNGDFTPLAELGNQIGYLDTQLTYDKEEFEDEDDIYVGMSLLIGDRDTHEIVRLDAWDPVQKTFTIARGCMDTIPQRHFGGELIWAIEDNGGSDWTRYLSGETVEMKILPWTLRGGRFPIDDAPIDELTFRHRFIRPYAPGHVLTTTTAGGQKRWYENQDLRYDVGPTEVPDFIVITWTHRDRPVQQDKLIDHEQGDIGPEPGTTYRLRVFNAKGELVRTETGIDGTQFIYTYAMASADTKVEEGSPESAAGTMFLDAMRSGYNSWMYYTLPFTVHKKPPQTANVAQLAMATAGEDTEITSGEDADISGGQVAQLLMSTAQEDSDIVSGDDADIYGAQLAQMATAAGQSTKLPPIVDFYLYEAPYLTLLRDGRNSSRSQMLAFVARPSDRTTDGFDFFSRDSAEQNWTTNGSQPWTPWGVLKGFIQHLGNELEVDATSDTDGVPIDTLQPNDIILVDNELLVVQTINGKRIRVGRGSADTIPAPHYAGAVVWLFDRQHAASNQLFADEATALGNVRPHAFAEPLLPADMPTKQLKMQYRPKRPYPPGLMLANGLHWYERVRGIPDDMDYTAPEGKAVTLTWAHRNRISQGQTAYDHLASGIAPENGVRYRVWVGYTVSTQTSSSKVTLFETEVEDAGITFSKAQLELWGPRAGYALKSGGVVALQVAVNAVRDGLFNWQGYGMTMLAPSYPLPPGEKPGTNVPPEPNYPNPGSPDPNPNNPDPQPPGDGGTTDPTPDPENPDPNPDPEVPDTDPPEPPEPPEPDPDNVFGWSNMWDHGWAAALPDQSVTGE</sequence>
<feature type="region of interest" description="Disordered" evidence="1">
    <location>
        <begin position="1173"/>
        <end position="1272"/>
    </location>
</feature>
<protein>
    <recommendedName>
        <fullName evidence="2">Tip attachment protein J domain-containing protein</fullName>
    </recommendedName>
</protein>
<gene>
    <name evidence="3" type="ORF">DI533_20505</name>
</gene>
<proteinExistence type="predicted"/>
<dbReference type="Proteomes" id="UP000248975">
    <property type="component" value="Unassembled WGS sequence"/>
</dbReference>
<feature type="domain" description="Tip attachment protein J" evidence="2">
    <location>
        <begin position="214"/>
        <end position="378"/>
    </location>
</feature>
<feature type="compositionally biased region" description="Pro residues" evidence="1">
    <location>
        <begin position="1216"/>
        <end position="1228"/>
    </location>
</feature>
<evidence type="ECO:0000256" key="1">
    <source>
        <dbReference type="SAM" id="MobiDB-lite"/>
    </source>
</evidence>
<dbReference type="InterPro" id="IPR032876">
    <property type="entry name" value="J_dom"/>
</dbReference>
<feature type="compositionally biased region" description="Acidic residues" evidence="1">
    <location>
        <begin position="1229"/>
        <end position="1246"/>
    </location>
</feature>
<evidence type="ECO:0000259" key="2">
    <source>
        <dbReference type="Pfam" id="PF13550"/>
    </source>
</evidence>
<dbReference type="AlphaFoldDB" id="A0A2W5S4N7"/>
<organism evidence="3 4">
    <name type="scientific">Cereibacter sphaeroides</name>
    <name type="common">Rhodobacter sphaeroides</name>
    <dbReference type="NCBI Taxonomy" id="1063"/>
    <lineage>
        <taxon>Bacteria</taxon>
        <taxon>Pseudomonadati</taxon>
        <taxon>Pseudomonadota</taxon>
        <taxon>Alphaproteobacteria</taxon>
        <taxon>Rhodobacterales</taxon>
        <taxon>Paracoccaceae</taxon>
        <taxon>Cereibacter</taxon>
    </lineage>
</organism>
<feature type="compositionally biased region" description="Pro residues" evidence="1">
    <location>
        <begin position="1173"/>
        <end position="1207"/>
    </location>
</feature>
<dbReference type="Pfam" id="PF13550">
    <property type="entry name" value="Phage-tail_3"/>
    <property type="match status" value="1"/>
</dbReference>
<reference evidence="3 4" key="1">
    <citation type="submission" date="2017-08" db="EMBL/GenBank/DDBJ databases">
        <title>Infants hospitalized years apart are colonized by the same room-sourced microbial strains.</title>
        <authorList>
            <person name="Brooks B."/>
            <person name="Olm M.R."/>
            <person name="Firek B.A."/>
            <person name="Baker R."/>
            <person name="Thomas B.C."/>
            <person name="Morowitz M.J."/>
            <person name="Banfield J.F."/>
        </authorList>
    </citation>
    <scope>NUCLEOTIDE SEQUENCE [LARGE SCALE GENOMIC DNA]</scope>
    <source>
        <strain evidence="3">S2_003_000_R2_11</strain>
    </source>
</reference>
<name>A0A2W5S4N7_CERSP</name>
<dbReference type="EMBL" id="QFQS01000010">
    <property type="protein sequence ID" value="PZQ95044.1"/>
    <property type="molecule type" value="Genomic_DNA"/>
</dbReference>
<comment type="caution">
    <text evidence="3">The sequence shown here is derived from an EMBL/GenBank/DDBJ whole genome shotgun (WGS) entry which is preliminary data.</text>
</comment>
<accession>A0A2W5S4N7</accession>
<evidence type="ECO:0000313" key="4">
    <source>
        <dbReference type="Proteomes" id="UP000248975"/>
    </source>
</evidence>